<evidence type="ECO:0000256" key="13">
    <source>
        <dbReference type="ARBA" id="ARBA00023008"/>
    </source>
</evidence>
<dbReference type="SUPFAM" id="SSF56784">
    <property type="entry name" value="HAD-like"/>
    <property type="match status" value="1"/>
</dbReference>
<evidence type="ECO:0000256" key="12">
    <source>
        <dbReference type="ARBA" id="ARBA00022989"/>
    </source>
</evidence>
<evidence type="ECO:0000256" key="8">
    <source>
        <dbReference type="ARBA" id="ARBA00022796"/>
    </source>
</evidence>
<dbReference type="InterPro" id="IPR036412">
    <property type="entry name" value="HAD-like_sf"/>
</dbReference>
<dbReference type="PROSITE" id="PS50846">
    <property type="entry name" value="HMA_2"/>
    <property type="match status" value="2"/>
</dbReference>
<keyword evidence="18" id="KW-1003">Cell membrane</keyword>
<evidence type="ECO:0000256" key="9">
    <source>
        <dbReference type="ARBA" id="ARBA00022840"/>
    </source>
</evidence>
<dbReference type="FunFam" id="3.30.70.100:FF:000005">
    <property type="entry name" value="Copper-exporting P-type ATPase A"/>
    <property type="match status" value="2"/>
</dbReference>
<keyword evidence="14" id="KW-0406">Ion transport</keyword>
<gene>
    <name evidence="20" type="primary">copA_1</name>
    <name evidence="20" type="ORF">PCE31107_03428</name>
</gene>
<dbReference type="Gene3D" id="3.30.70.100">
    <property type="match status" value="2"/>
</dbReference>
<dbReference type="NCBIfam" id="TIGR01525">
    <property type="entry name" value="ATPase-IB_hvy"/>
    <property type="match status" value="1"/>
</dbReference>
<keyword evidence="12 18" id="KW-1133">Transmembrane helix</keyword>
<feature type="domain" description="HMA" evidence="19">
    <location>
        <begin position="3"/>
        <end position="72"/>
    </location>
</feature>
<comment type="similarity">
    <text evidence="2 18">Belongs to the cation transport ATPase (P-type) (TC 3.A.3) family. Type IB subfamily.</text>
</comment>
<evidence type="ECO:0000256" key="7">
    <source>
        <dbReference type="ARBA" id="ARBA00022741"/>
    </source>
</evidence>
<feature type="transmembrane region" description="Helical" evidence="18">
    <location>
        <begin position="218"/>
        <end position="237"/>
    </location>
</feature>
<dbReference type="SUPFAM" id="SSF81665">
    <property type="entry name" value="Calcium ATPase, transmembrane domain M"/>
    <property type="match status" value="1"/>
</dbReference>
<comment type="subcellular location">
    <subcellularLocation>
        <location evidence="18">Cell membrane</location>
    </subcellularLocation>
    <subcellularLocation>
        <location evidence="1">Endomembrane system</location>
        <topology evidence="1">Multi-pass membrane protein</topology>
    </subcellularLocation>
</comment>
<keyword evidence="8" id="KW-0187">Copper transport</keyword>
<keyword evidence="11" id="KW-1278">Translocase</keyword>
<dbReference type="InterPro" id="IPR017969">
    <property type="entry name" value="Heavy-metal-associated_CS"/>
</dbReference>
<evidence type="ECO:0000259" key="19">
    <source>
        <dbReference type="PROSITE" id="PS50846"/>
    </source>
</evidence>
<accession>A0A5E4WNI4</accession>
<dbReference type="SFLD" id="SFLDF00027">
    <property type="entry name" value="p-type_atpase"/>
    <property type="match status" value="1"/>
</dbReference>
<dbReference type="Pfam" id="PF00122">
    <property type="entry name" value="E1-E2_ATPase"/>
    <property type="match status" value="1"/>
</dbReference>
<evidence type="ECO:0000256" key="2">
    <source>
        <dbReference type="ARBA" id="ARBA00006024"/>
    </source>
</evidence>
<protein>
    <recommendedName>
        <fullName evidence="16">P-type Cu(2+) transporter</fullName>
        <ecNumber evidence="16">7.2.2.9</ecNumber>
    </recommendedName>
</protein>
<evidence type="ECO:0000256" key="10">
    <source>
        <dbReference type="ARBA" id="ARBA00022842"/>
    </source>
</evidence>
<dbReference type="InterPro" id="IPR008250">
    <property type="entry name" value="ATPase_P-typ_transduc_dom_A_sf"/>
</dbReference>
<feature type="transmembrane region" description="Helical" evidence="18">
    <location>
        <begin position="156"/>
        <end position="176"/>
    </location>
</feature>
<dbReference type="PROSITE" id="PS00154">
    <property type="entry name" value="ATPASE_E1_E2"/>
    <property type="match status" value="1"/>
</dbReference>
<dbReference type="Gene3D" id="3.40.50.1000">
    <property type="entry name" value="HAD superfamily/HAD-like"/>
    <property type="match status" value="1"/>
</dbReference>
<evidence type="ECO:0000256" key="1">
    <source>
        <dbReference type="ARBA" id="ARBA00004127"/>
    </source>
</evidence>
<keyword evidence="10" id="KW-0460">Magnesium</keyword>
<feature type="transmembrane region" description="Helical" evidence="18">
    <location>
        <begin position="406"/>
        <end position="429"/>
    </location>
</feature>
<dbReference type="FunFam" id="2.70.150.10:FF:000002">
    <property type="entry name" value="Copper-transporting ATPase 1, putative"/>
    <property type="match status" value="1"/>
</dbReference>
<dbReference type="GO" id="GO:0016887">
    <property type="term" value="F:ATP hydrolysis activity"/>
    <property type="evidence" value="ECO:0007669"/>
    <property type="project" value="InterPro"/>
</dbReference>
<evidence type="ECO:0000256" key="3">
    <source>
        <dbReference type="ARBA" id="ARBA00022448"/>
    </source>
</evidence>
<dbReference type="SUPFAM" id="SSF81653">
    <property type="entry name" value="Calcium ATPase, transduction domain A"/>
    <property type="match status" value="1"/>
</dbReference>
<feature type="transmembrane region" description="Helical" evidence="18">
    <location>
        <begin position="249"/>
        <end position="268"/>
    </location>
</feature>
<dbReference type="InterPro" id="IPR006121">
    <property type="entry name" value="HMA_dom"/>
</dbReference>
<proteinExistence type="inferred from homology"/>
<dbReference type="Pfam" id="PF00403">
    <property type="entry name" value="HMA"/>
    <property type="match status" value="2"/>
</dbReference>
<keyword evidence="5 18" id="KW-0479">Metal-binding</keyword>
<evidence type="ECO:0000256" key="11">
    <source>
        <dbReference type="ARBA" id="ARBA00022967"/>
    </source>
</evidence>
<evidence type="ECO:0000256" key="4">
    <source>
        <dbReference type="ARBA" id="ARBA00022692"/>
    </source>
</evidence>
<name>A0A5E4WNI4_9BURK</name>
<sequence length="848" mass="87297">MIRNWSVGIEGMTCASCVTRVEKALRRAPGVASANVNLATETAAVEAAPGVTPAALLGAVETAVNDAGYRVAEQSFELAIGGMTCASCVGRVEKALRQVPGVVEANVNLATERAAVRGVRGVLDVAALTAAVEQAGYEASPVTDPAQAAASHEGPAWWPVAVAAVLSLPLLLPMLLEPFGIHLMLPPWVQWLLATPVQFWLGARFYRAGYKAVRAGSGNMDLLVALGTSAAYGLSLYEWWRAPAQGMAHLYFEAAAVVITLVLLGKWLEARAKRRTVEAIRALAALRPETARVLRDPQGAASEVTVPLGQVKVGDWVEVRAGERVPVDGVIREGASQLDESLLTGEPLPIEKAGGDKVVGGSINGAGTLRVETTAVGADTALARIIRMVEDAQAGKAPIQRAVDRVAAVFVPVVVLVAVMTLVVGWGLGIGLETALLNAVAVLVIACPCALGLATPAAIMVGTGAAARQGILIKDAEALELAHRIRVVAFDKTGTLTEGKPRLVAHLPATGVRADTLLRWAAAVQSGSSHPLAKAVTTAAAQAGVTSAVPTAFDIAALPGRGMRARIEEVGEGGGVRGVENAGASRNGHTLQLGNARLLEELGVSEGALAHEAARLAAEGRTVSWLVETAGEGANDDAPARLLGLLAFGDTLKATARPAVERLHALGVRCVMVTGDNAGSAKAVADALGLDEVHANVLPEHKAAVIAQLKRDGAVVAMVGDGINDAPALAAADVGIAMGSGTDVAMQTAGITLMRGDPLRVADAIDVSRRTWSKIRQNLFWAFAYNVVGIPLAAFGLLSPVIAGAAMALSSVSVVSNALLLRRWRSSATQDVSAGAAAKIGEARSARA</sequence>
<keyword evidence="13" id="KW-0186">Copper</keyword>
<reference evidence="20 21" key="1">
    <citation type="submission" date="2019-08" db="EMBL/GenBank/DDBJ databases">
        <authorList>
            <person name="Peeters C."/>
        </authorList>
    </citation>
    <scope>NUCLEOTIDE SEQUENCE [LARGE SCALE GENOMIC DNA]</scope>
    <source>
        <strain evidence="20 21">LMG 31107</strain>
    </source>
</reference>
<dbReference type="Gene3D" id="3.40.1110.10">
    <property type="entry name" value="Calcium-transporting ATPase, cytoplasmic domain N"/>
    <property type="match status" value="1"/>
</dbReference>
<feature type="transmembrane region" description="Helical" evidence="18">
    <location>
        <begin position="435"/>
        <end position="459"/>
    </location>
</feature>
<feature type="transmembrane region" description="Helical" evidence="18">
    <location>
        <begin position="801"/>
        <end position="821"/>
    </location>
</feature>
<dbReference type="PRINTS" id="PR00119">
    <property type="entry name" value="CATATPASE"/>
</dbReference>
<dbReference type="GO" id="GO:0043682">
    <property type="term" value="F:P-type divalent copper transporter activity"/>
    <property type="evidence" value="ECO:0007669"/>
    <property type="project" value="UniProtKB-EC"/>
</dbReference>
<feature type="transmembrane region" description="Helical" evidence="18">
    <location>
        <begin position="188"/>
        <end position="206"/>
    </location>
</feature>
<organism evidence="20 21">
    <name type="scientific">Pandoraea cepalis</name>
    <dbReference type="NCBI Taxonomy" id="2508294"/>
    <lineage>
        <taxon>Bacteria</taxon>
        <taxon>Pseudomonadati</taxon>
        <taxon>Pseudomonadota</taxon>
        <taxon>Betaproteobacteria</taxon>
        <taxon>Burkholderiales</taxon>
        <taxon>Burkholderiaceae</taxon>
        <taxon>Pandoraea</taxon>
    </lineage>
</organism>
<evidence type="ECO:0000256" key="18">
    <source>
        <dbReference type="RuleBase" id="RU362081"/>
    </source>
</evidence>
<dbReference type="EMBL" id="CABPRY010000008">
    <property type="protein sequence ID" value="VVE26507.1"/>
    <property type="molecule type" value="Genomic_DNA"/>
</dbReference>
<dbReference type="CDD" id="cd02094">
    <property type="entry name" value="P-type_ATPase_Cu-like"/>
    <property type="match status" value="1"/>
</dbReference>
<dbReference type="InterPro" id="IPR023299">
    <property type="entry name" value="ATPase_P-typ_cyto_dom_N"/>
</dbReference>
<dbReference type="InterPro" id="IPR027256">
    <property type="entry name" value="P-typ_ATPase_IB"/>
</dbReference>
<keyword evidence="3" id="KW-0813">Transport</keyword>
<dbReference type="CDD" id="cd00371">
    <property type="entry name" value="HMA"/>
    <property type="match status" value="2"/>
</dbReference>
<feature type="transmembrane region" description="Helical" evidence="18">
    <location>
        <begin position="778"/>
        <end position="795"/>
    </location>
</feature>
<dbReference type="AlphaFoldDB" id="A0A5E4WNI4"/>
<dbReference type="PROSITE" id="PS01047">
    <property type="entry name" value="HMA_1"/>
    <property type="match status" value="2"/>
</dbReference>
<evidence type="ECO:0000256" key="5">
    <source>
        <dbReference type="ARBA" id="ARBA00022723"/>
    </source>
</evidence>
<dbReference type="InterPro" id="IPR006122">
    <property type="entry name" value="HMA_Cu_ion-bd"/>
</dbReference>
<dbReference type="PANTHER" id="PTHR43520:SF8">
    <property type="entry name" value="P-TYPE CU(+) TRANSPORTER"/>
    <property type="match status" value="1"/>
</dbReference>
<dbReference type="InterPro" id="IPR023298">
    <property type="entry name" value="ATPase_P-typ_TM_dom_sf"/>
</dbReference>
<dbReference type="InterPro" id="IPR036163">
    <property type="entry name" value="HMA_dom_sf"/>
</dbReference>
<evidence type="ECO:0000256" key="16">
    <source>
        <dbReference type="ARBA" id="ARBA00038904"/>
    </source>
</evidence>
<evidence type="ECO:0000256" key="6">
    <source>
        <dbReference type="ARBA" id="ARBA00022737"/>
    </source>
</evidence>
<keyword evidence="15 18" id="KW-0472">Membrane</keyword>
<dbReference type="Gene3D" id="2.70.150.10">
    <property type="entry name" value="Calcium-transporting ATPase, cytoplasmic transduction domain A"/>
    <property type="match status" value="1"/>
</dbReference>
<evidence type="ECO:0000256" key="14">
    <source>
        <dbReference type="ARBA" id="ARBA00023065"/>
    </source>
</evidence>
<dbReference type="InterPro" id="IPR018303">
    <property type="entry name" value="ATPase_P-typ_P_site"/>
</dbReference>
<dbReference type="PANTHER" id="PTHR43520">
    <property type="entry name" value="ATP7, ISOFORM B"/>
    <property type="match status" value="1"/>
</dbReference>
<dbReference type="GO" id="GO:0055070">
    <property type="term" value="P:copper ion homeostasis"/>
    <property type="evidence" value="ECO:0007669"/>
    <property type="project" value="TreeGrafter"/>
</dbReference>
<dbReference type="GO" id="GO:0005886">
    <property type="term" value="C:plasma membrane"/>
    <property type="evidence" value="ECO:0007669"/>
    <property type="project" value="UniProtKB-SubCell"/>
</dbReference>
<evidence type="ECO:0000256" key="17">
    <source>
        <dbReference type="ARBA" id="ARBA00047424"/>
    </source>
</evidence>
<keyword evidence="4 18" id="KW-0812">Transmembrane</keyword>
<dbReference type="GO" id="GO:0005507">
    <property type="term" value="F:copper ion binding"/>
    <property type="evidence" value="ECO:0007669"/>
    <property type="project" value="InterPro"/>
</dbReference>
<comment type="catalytic activity">
    <reaction evidence="17">
        <text>Cu(2+)(in) + ATP + H2O = Cu(2+)(out) + ADP + phosphate + H(+)</text>
        <dbReference type="Rhea" id="RHEA:10376"/>
        <dbReference type="ChEBI" id="CHEBI:15377"/>
        <dbReference type="ChEBI" id="CHEBI:15378"/>
        <dbReference type="ChEBI" id="CHEBI:29036"/>
        <dbReference type="ChEBI" id="CHEBI:30616"/>
        <dbReference type="ChEBI" id="CHEBI:43474"/>
        <dbReference type="ChEBI" id="CHEBI:456216"/>
        <dbReference type="EC" id="7.2.2.9"/>
    </reaction>
</comment>
<dbReference type="Pfam" id="PF00702">
    <property type="entry name" value="Hydrolase"/>
    <property type="match status" value="1"/>
</dbReference>
<dbReference type="GO" id="GO:0012505">
    <property type="term" value="C:endomembrane system"/>
    <property type="evidence" value="ECO:0007669"/>
    <property type="project" value="UniProtKB-SubCell"/>
</dbReference>
<dbReference type="SFLD" id="SFLDG00002">
    <property type="entry name" value="C1.7:_P-type_atpase_like"/>
    <property type="match status" value="1"/>
</dbReference>
<dbReference type="InterPro" id="IPR001757">
    <property type="entry name" value="P_typ_ATPase"/>
</dbReference>
<dbReference type="Proteomes" id="UP000396788">
    <property type="component" value="Unassembled WGS sequence"/>
</dbReference>
<keyword evidence="7 18" id="KW-0547">Nucleotide-binding</keyword>
<dbReference type="PRINTS" id="PR00941">
    <property type="entry name" value="CDATPASE"/>
</dbReference>
<dbReference type="SFLD" id="SFLDS00003">
    <property type="entry name" value="Haloacid_Dehalogenase"/>
    <property type="match status" value="1"/>
</dbReference>
<dbReference type="InterPro" id="IPR023214">
    <property type="entry name" value="HAD_sf"/>
</dbReference>
<keyword evidence="9 18" id="KW-0067">ATP-binding</keyword>
<keyword evidence="6" id="KW-0677">Repeat</keyword>
<feature type="domain" description="HMA" evidence="19">
    <location>
        <begin position="74"/>
        <end position="140"/>
    </location>
</feature>
<dbReference type="NCBIfam" id="TIGR01494">
    <property type="entry name" value="ATPase_P-type"/>
    <property type="match status" value="2"/>
</dbReference>
<dbReference type="InterPro" id="IPR059000">
    <property type="entry name" value="ATPase_P-type_domA"/>
</dbReference>
<dbReference type="SUPFAM" id="SSF55008">
    <property type="entry name" value="HMA, heavy metal-associated domain"/>
    <property type="match status" value="2"/>
</dbReference>
<dbReference type="GO" id="GO:0005524">
    <property type="term" value="F:ATP binding"/>
    <property type="evidence" value="ECO:0007669"/>
    <property type="project" value="UniProtKB-UniRule"/>
</dbReference>
<evidence type="ECO:0000313" key="21">
    <source>
        <dbReference type="Proteomes" id="UP000396788"/>
    </source>
</evidence>
<dbReference type="InterPro" id="IPR044492">
    <property type="entry name" value="P_typ_ATPase_HD_dom"/>
</dbReference>
<dbReference type="EC" id="7.2.2.9" evidence="16"/>
<evidence type="ECO:0000313" key="20">
    <source>
        <dbReference type="EMBL" id="VVE26507.1"/>
    </source>
</evidence>
<keyword evidence="20" id="KW-0378">Hydrolase</keyword>
<dbReference type="RefSeq" id="WP_150609968.1">
    <property type="nucleotide sequence ID" value="NZ_CABPRY010000008.1"/>
</dbReference>
<evidence type="ECO:0000256" key="15">
    <source>
        <dbReference type="ARBA" id="ARBA00023136"/>
    </source>
</evidence>
<dbReference type="NCBIfam" id="TIGR00003">
    <property type="entry name" value="copper ion binding protein"/>
    <property type="match status" value="2"/>
</dbReference>